<dbReference type="GeneID" id="7049227"/>
<evidence type="ECO:0000313" key="1">
    <source>
        <dbReference type="EMBL" id="EEB07390.2"/>
    </source>
</evidence>
<gene>
    <name evidence="2" type="primary">mug129b</name>
    <name evidence="1" type="ORF">SJAG_05269</name>
</gene>
<reference evidence="1 3" key="1">
    <citation type="journal article" date="2011" name="Science">
        <title>Comparative functional genomics of the fission yeasts.</title>
        <authorList>
            <person name="Rhind N."/>
            <person name="Chen Z."/>
            <person name="Yassour M."/>
            <person name="Thompson D.A."/>
            <person name="Haas B.J."/>
            <person name="Habib N."/>
            <person name="Wapinski I."/>
            <person name="Roy S."/>
            <person name="Lin M.F."/>
            <person name="Heiman D.I."/>
            <person name="Young S.K."/>
            <person name="Furuya K."/>
            <person name="Guo Y."/>
            <person name="Pidoux A."/>
            <person name="Chen H.M."/>
            <person name="Robbertse B."/>
            <person name="Goldberg J.M."/>
            <person name="Aoki K."/>
            <person name="Bayne E.H."/>
            <person name="Berlin A.M."/>
            <person name="Desjardins C.A."/>
            <person name="Dobbs E."/>
            <person name="Dukaj L."/>
            <person name="Fan L."/>
            <person name="FitzGerald M.G."/>
            <person name="French C."/>
            <person name="Gujja S."/>
            <person name="Hansen K."/>
            <person name="Keifenheim D."/>
            <person name="Levin J.Z."/>
            <person name="Mosher R.A."/>
            <person name="Mueller C.A."/>
            <person name="Pfiffner J."/>
            <person name="Priest M."/>
            <person name="Russ C."/>
            <person name="Smialowska A."/>
            <person name="Swoboda P."/>
            <person name="Sykes S.M."/>
            <person name="Vaughn M."/>
            <person name="Vengrova S."/>
            <person name="Yoder R."/>
            <person name="Zeng Q."/>
            <person name="Allshire R."/>
            <person name="Baulcombe D."/>
            <person name="Birren B.W."/>
            <person name="Brown W."/>
            <person name="Ekwall K."/>
            <person name="Kellis M."/>
            <person name="Leatherwood J."/>
            <person name="Levin H."/>
            <person name="Margalit H."/>
            <person name="Martienssen R."/>
            <person name="Nieduszynski C.A."/>
            <person name="Spatafora J.W."/>
            <person name="Friedman N."/>
            <person name="Dalgaard J.Z."/>
            <person name="Baumann P."/>
            <person name="Niki H."/>
            <person name="Regev A."/>
            <person name="Nusbaum C."/>
        </authorList>
    </citation>
    <scope>NUCLEOTIDE SEQUENCE [LARGE SCALE GENOMIC DNA]</scope>
    <source>
        <strain evidence="3">yFS275 / FY16936</strain>
    </source>
</reference>
<accession>B6K2K9</accession>
<evidence type="ECO:0000313" key="3">
    <source>
        <dbReference type="Proteomes" id="UP000001744"/>
    </source>
</evidence>
<dbReference type="OrthoDB" id="5332383at2759"/>
<dbReference type="AlphaFoldDB" id="B6K2K9"/>
<sequence length="270" mass="32016">MLWIRLCCHEKEETNDCNETARRVSSECGTALARSATQAQVSRSSIEFAWTIHALHQYIQHYSARRFLTPHEQDISLAFILGYHKIFDEPFYSEYRSMSKCEEIETIVTLAIGTYLYKHTHDPLKFWTRLANTMDSIEDENNCTPQQVEFRKQVALARLGHPSFHFLPMHDNHAFQYGWFYFTSSFFGSRSLCWRDHSFAKDVTLEQVDELVDQFKTFVDRAPDFECANWLQAIYITSILPKEHWLYQMDESIDFLDAIEKMKQHLLRHY</sequence>
<dbReference type="RefSeq" id="XP_002173683.2">
    <property type="nucleotide sequence ID" value="XM_002173647.2"/>
</dbReference>
<name>B6K2K9_SCHJY</name>
<protein>
    <submittedName>
        <fullName evidence="1">Uncharacterized protein</fullName>
    </submittedName>
</protein>
<dbReference type="HOGENOM" id="CLU_1031167_0_0_1"/>
<evidence type="ECO:0000313" key="2">
    <source>
        <dbReference type="JaponicusDB" id="SJAG_05269"/>
    </source>
</evidence>
<dbReference type="EMBL" id="KE651166">
    <property type="protein sequence ID" value="EEB07390.2"/>
    <property type="molecule type" value="Genomic_DNA"/>
</dbReference>
<keyword evidence="3" id="KW-1185">Reference proteome</keyword>
<organism evidence="1 3">
    <name type="scientific">Schizosaccharomyces japonicus (strain yFS275 / FY16936)</name>
    <name type="common">Fission yeast</name>
    <dbReference type="NCBI Taxonomy" id="402676"/>
    <lineage>
        <taxon>Eukaryota</taxon>
        <taxon>Fungi</taxon>
        <taxon>Dikarya</taxon>
        <taxon>Ascomycota</taxon>
        <taxon>Taphrinomycotina</taxon>
        <taxon>Schizosaccharomycetes</taxon>
        <taxon>Schizosaccharomycetales</taxon>
        <taxon>Schizosaccharomycetaceae</taxon>
        <taxon>Schizosaccharomyces</taxon>
    </lineage>
</organism>
<dbReference type="VEuPathDB" id="FungiDB:SJAG_05269"/>
<dbReference type="Proteomes" id="UP000001744">
    <property type="component" value="Unassembled WGS sequence"/>
</dbReference>
<dbReference type="JaponicusDB" id="SJAG_05269">
    <property type="gene designation" value="mug129b"/>
</dbReference>
<proteinExistence type="predicted"/>
<dbReference type="OMA" id="HMENIED"/>